<feature type="transmembrane region" description="Helical" evidence="1">
    <location>
        <begin position="117"/>
        <end position="136"/>
    </location>
</feature>
<sequence length="156" mass="16120">MSDATARSASSAVQQQARAPISRRAIALIVAAAAMVVALLTSSPDASLLAVQQTDAELVMLLRFMAVVKGLIALAALGVTVWRLGSPASLALQLAYVTAPALMCAAPVVIWQMAHVAGGAALFHGGFVVLLLALYADRGQAADLVRQAVPRLRHAN</sequence>
<proteinExistence type="predicted"/>
<feature type="transmembrane region" description="Helical" evidence="1">
    <location>
        <begin position="94"/>
        <end position="111"/>
    </location>
</feature>
<dbReference type="EMBL" id="JBHLWM010000003">
    <property type="protein sequence ID" value="MFC0240415.1"/>
    <property type="molecule type" value="Genomic_DNA"/>
</dbReference>
<comment type="caution">
    <text evidence="2">The sequence shown here is derived from an EMBL/GenBank/DDBJ whole genome shotgun (WGS) entry which is preliminary data.</text>
</comment>
<dbReference type="Proteomes" id="UP001589775">
    <property type="component" value="Unassembled WGS sequence"/>
</dbReference>
<accession>A0ABV6EQC2</accession>
<feature type="transmembrane region" description="Helical" evidence="1">
    <location>
        <begin position="21"/>
        <end position="40"/>
    </location>
</feature>
<keyword evidence="1" id="KW-0472">Membrane</keyword>
<dbReference type="RefSeq" id="WP_378386274.1">
    <property type="nucleotide sequence ID" value="NZ_JBHLWM010000003.1"/>
</dbReference>
<keyword evidence="1" id="KW-0812">Transmembrane</keyword>
<gene>
    <name evidence="2" type="ORF">ACFFJ6_08055</name>
</gene>
<keyword evidence="3" id="KW-1185">Reference proteome</keyword>
<evidence type="ECO:0000313" key="3">
    <source>
        <dbReference type="Proteomes" id="UP001589775"/>
    </source>
</evidence>
<protein>
    <submittedName>
        <fullName evidence="2">Uncharacterized protein</fullName>
    </submittedName>
</protein>
<name>A0ABV6EQC2_9BRAD</name>
<evidence type="ECO:0000256" key="1">
    <source>
        <dbReference type="SAM" id="Phobius"/>
    </source>
</evidence>
<organism evidence="2 3">
    <name type="scientific">Rhodopseudomonas telluris</name>
    <dbReference type="NCBI Taxonomy" id="644215"/>
    <lineage>
        <taxon>Bacteria</taxon>
        <taxon>Pseudomonadati</taxon>
        <taxon>Pseudomonadota</taxon>
        <taxon>Alphaproteobacteria</taxon>
        <taxon>Hyphomicrobiales</taxon>
        <taxon>Nitrobacteraceae</taxon>
        <taxon>Rhodopseudomonas</taxon>
    </lineage>
</organism>
<reference evidence="2 3" key="1">
    <citation type="submission" date="2024-09" db="EMBL/GenBank/DDBJ databases">
        <authorList>
            <person name="Sun Q."/>
            <person name="Mori K."/>
        </authorList>
    </citation>
    <scope>NUCLEOTIDE SEQUENCE [LARGE SCALE GENOMIC DNA]</scope>
    <source>
        <strain evidence="2 3">KCTC 23279</strain>
    </source>
</reference>
<feature type="transmembrane region" description="Helical" evidence="1">
    <location>
        <begin position="60"/>
        <end position="82"/>
    </location>
</feature>
<keyword evidence="1" id="KW-1133">Transmembrane helix</keyword>
<evidence type="ECO:0000313" key="2">
    <source>
        <dbReference type="EMBL" id="MFC0240415.1"/>
    </source>
</evidence>